<accession>A0A0S4MRX2</accession>
<protein>
    <submittedName>
        <fullName evidence="1">Uncharacterized protein</fullName>
    </submittedName>
</protein>
<keyword evidence="2" id="KW-1185">Reference proteome</keyword>
<dbReference type="EMBL" id="FAOO01000001">
    <property type="protein sequence ID" value="CUU00497.1"/>
    <property type="molecule type" value="Genomic_DNA"/>
</dbReference>
<reference evidence="2" key="1">
    <citation type="submission" date="2015-11" db="EMBL/GenBank/DDBJ databases">
        <authorList>
            <person name="Varghese N."/>
        </authorList>
    </citation>
    <scope>NUCLEOTIDE SEQUENCE [LARGE SCALE GENOMIC DNA]</scope>
</reference>
<feature type="non-terminal residue" evidence="1">
    <location>
        <position position="180"/>
    </location>
</feature>
<evidence type="ECO:0000313" key="2">
    <source>
        <dbReference type="Proteomes" id="UP000320623"/>
    </source>
</evidence>
<name>A0A0S4MRX2_9BACT</name>
<sequence>MAKINSARQIELISFEKGERLSEELILNKNRFLETIENLINSNDLMSLKLKISRIRSIVLNPKDDDIGLISSGQLDDDVVLYSRSAMISILDKIISSQTIERANHYLRQLYKSLLNKQTNEINDIDLSRWREYDEIIADSLWIFDKRDTSGAHLGWYWGNFIPQIPRQLMLRYTKKGDWI</sequence>
<proteinExistence type="predicted"/>
<organism evidence="1 2">
    <name type="scientific">Candidatus Thermokryptus mobilis</name>
    <dbReference type="NCBI Taxonomy" id="1643428"/>
    <lineage>
        <taxon>Bacteria</taxon>
        <taxon>Pseudomonadati</taxon>
        <taxon>Candidatus Kryptoniota</taxon>
        <taxon>Candidatus Thermokryptus</taxon>
    </lineage>
</organism>
<evidence type="ECO:0000313" key="1">
    <source>
        <dbReference type="EMBL" id="CUU00497.1"/>
    </source>
</evidence>
<dbReference type="AlphaFoldDB" id="A0A0S4MRX2"/>
<dbReference type="Proteomes" id="UP000320623">
    <property type="component" value="Unassembled WGS sequence"/>
</dbReference>
<gene>
    <name evidence="1" type="ORF">JGI1_00001</name>
</gene>